<feature type="transmembrane region" description="Helical" evidence="6">
    <location>
        <begin position="134"/>
        <end position="158"/>
    </location>
</feature>
<dbReference type="Proteomes" id="UP000183080">
    <property type="component" value="Unassembled WGS sequence"/>
</dbReference>
<keyword evidence="2" id="KW-1003">Cell membrane</keyword>
<organism evidence="7 8">
    <name type="scientific">Marine Group III euryarchaeote CG-Epi1</name>
    <dbReference type="NCBI Taxonomy" id="1888995"/>
    <lineage>
        <taxon>Archaea</taxon>
        <taxon>Methanobacteriati</taxon>
        <taxon>Thermoplasmatota</taxon>
        <taxon>Thermoplasmata</taxon>
        <taxon>Candidatus Thermoprofundales</taxon>
    </lineage>
</organism>
<keyword evidence="5 6" id="KW-0472">Membrane</keyword>
<evidence type="ECO:0000313" key="7">
    <source>
        <dbReference type="EMBL" id="OIR19107.1"/>
    </source>
</evidence>
<dbReference type="GO" id="GO:0005886">
    <property type="term" value="C:plasma membrane"/>
    <property type="evidence" value="ECO:0007669"/>
    <property type="project" value="UniProtKB-SubCell"/>
</dbReference>
<evidence type="ECO:0000256" key="2">
    <source>
        <dbReference type="ARBA" id="ARBA00022475"/>
    </source>
</evidence>
<feature type="transmembrane region" description="Helical" evidence="6">
    <location>
        <begin position="170"/>
        <end position="188"/>
    </location>
</feature>
<comment type="caution">
    <text evidence="7">The sequence shown here is derived from an EMBL/GenBank/DDBJ whole genome shotgun (WGS) entry which is preliminary data.</text>
</comment>
<dbReference type="Pfam" id="PF01810">
    <property type="entry name" value="LysE"/>
    <property type="match status" value="1"/>
</dbReference>
<dbReference type="STRING" id="1888995.BD935_05465"/>
<comment type="subcellular location">
    <subcellularLocation>
        <location evidence="1">Cell membrane</location>
        <topology evidence="1">Multi-pass membrane protein</topology>
    </subcellularLocation>
</comment>
<evidence type="ECO:0000256" key="3">
    <source>
        <dbReference type="ARBA" id="ARBA00022692"/>
    </source>
</evidence>
<evidence type="ECO:0000313" key="8">
    <source>
        <dbReference type="Proteomes" id="UP000183080"/>
    </source>
</evidence>
<dbReference type="EMBL" id="MIZA01000017">
    <property type="protein sequence ID" value="OIR19107.1"/>
    <property type="molecule type" value="Genomic_DNA"/>
</dbReference>
<protein>
    <recommendedName>
        <fullName evidence="9">Lysine transporter LysE</fullName>
    </recommendedName>
</protein>
<dbReference type="PANTHER" id="PTHR30086">
    <property type="entry name" value="ARGININE EXPORTER PROTEIN ARGO"/>
    <property type="match status" value="1"/>
</dbReference>
<evidence type="ECO:0000256" key="5">
    <source>
        <dbReference type="ARBA" id="ARBA00023136"/>
    </source>
</evidence>
<keyword evidence="3 6" id="KW-0812">Transmembrane</keyword>
<feature type="transmembrane region" description="Helical" evidence="6">
    <location>
        <begin position="28"/>
        <end position="49"/>
    </location>
</feature>
<dbReference type="GO" id="GO:0015171">
    <property type="term" value="F:amino acid transmembrane transporter activity"/>
    <property type="evidence" value="ECO:0007669"/>
    <property type="project" value="TreeGrafter"/>
</dbReference>
<reference evidence="7 8" key="1">
    <citation type="submission" date="2016-08" db="EMBL/GenBank/DDBJ databases">
        <title>New Insights into Marine Group III Euryarchaeota, from dark to light.</title>
        <authorList>
            <person name="Haro-Moreno J.M."/>
            <person name="Rodriguez-Valera F."/>
            <person name="Lopez-Garcia P."/>
            <person name="Moreira D."/>
            <person name="Martin-Cuadrado A.B."/>
        </authorList>
    </citation>
    <scope>NUCLEOTIDE SEQUENCE [LARGE SCALE GENOMIC DNA]</scope>
    <source>
        <strain evidence="7">CG-Epi1</strain>
    </source>
</reference>
<proteinExistence type="predicted"/>
<evidence type="ECO:0008006" key="9">
    <source>
        <dbReference type="Google" id="ProtNLM"/>
    </source>
</evidence>
<name>A0A1J5TG68_9ARCH</name>
<evidence type="ECO:0000256" key="6">
    <source>
        <dbReference type="SAM" id="Phobius"/>
    </source>
</evidence>
<sequence length="196" mass="22056">MIFLSFSPGPNNILCSVNSTKYGIRKTLPLLGGVISGFFLVGFTTSLTIEFFKEQQDIVENMKYICGLYLLYLSYLIATDDPENYKESVDNLESSLKFKDGFLLQLINGKIIFYYIILMTTYASRFGTDYSIKFSLLVAATIVGFSATSSWMLIGSLLRKFLSDSRKAKITNYILGTLLAIVAVDLVFHDEIMEVM</sequence>
<gene>
    <name evidence="7" type="ORF">BD935_05465</name>
</gene>
<evidence type="ECO:0000256" key="1">
    <source>
        <dbReference type="ARBA" id="ARBA00004651"/>
    </source>
</evidence>
<dbReference type="GO" id="GO:0033228">
    <property type="term" value="P:cysteine export across plasma membrane"/>
    <property type="evidence" value="ECO:0007669"/>
    <property type="project" value="TreeGrafter"/>
</dbReference>
<dbReference type="InterPro" id="IPR001123">
    <property type="entry name" value="LeuE-type"/>
</dbReference>
<accession>A0A1J5TG68</accession>
<feature type="transmembrane region" description="Helical" evidence="6">
    <location>
        <begin position="102"/>
        <end position="122"/>
    </location>
</feature>
<dbReference type="PANTHER" id="PTHR30086:SF20">
    <property type="entry name" value="ARGININE EXPORTER PROTEIN ARGO-RELATED"/>
    <property type="match status" value="1"/>
</dbReference>
<evidence type="ECO:0000256" key="4">
    <source>
        <dbReference type="ARBA" id="ARBA00022989"/>
    </source>
</evidence>
<dbReference type="AlphaFoldDB" id="A0A1J5TG68"/>
<keyword evidence="4 6" id="KW-1133">Transmembrane helix</keyword>